<keyword evidence="2" id="KW-0689">Ribosomal protein</keyword>
<keyword evidence="7" id="KW-1185">Reference proteome</keyword>
<evidence type="ECO:0000256" key="1">
    <source>
        <dbReference type="ARBA" id="ARBA00007594"/>
    </source>
</evidence>
<evidence type="ECO:0000313" key="6">
    <source>
        <dbReference type="EMBL" id="EIE20805.1"/>
    </source>
</evidence>
<dbReference type="InterPro" id="IPR016082">
    <property type="entry name" value="Ribosomal_uL30_ferredoxin-like"/>
</dbReference>
<evidence type="ECO:0000313" key="7">
    <source>
        <dbReference type="Proteomes" id="UP000007264"/>
    </source>
</evidence>
<dbReference type="InterPro" id="IPR005996">
    <property type="entry name" value="Ribosomal_uL30_bac-type"/>
</dbReference>
<evidence type="ECO:0000259" key="5">
    <source>
        <dbReference type="Pfam" id="PF00327"/>
    </source>
</evidence>
<dbReference type="AlphaFoldDB" id="I0YQY6"/>
<organism evidence="6 7">
    <name type="scientific">Coccomyxa subellipsoidea (strain C-169)</name>
    <name type="common">Green microalga</name>
    <dbReference type="NCBI Taxonomy" id="574566"/>
    <lineage>
        <taxon>Eukaryota</taxon>
        <taxon>Viridiplantae</taxon>
        <taxon>Chlorophyta</taxon>
        <taxon>core chlorophytes</taxon>
        <taxon>Trebouxiophyceae</taxon>
        <taxon>Trebouxiophyceae incertae sedis</taxon>
        <taxon>Coccomyxaceae</taxon>
        <taxon>Coccomyxa</taxon>
        <taxon>Coccomyxa subellipsoidea</taxon>
    </lineage>
</organism>
<keyword evidence="3" id="KW-0687">Ribonucleoprotein</keyword>
<protein>
    <recommendedName>
        <fullName evidence="4">Large ribosomal subunit protein uL30m</fullName>
    </recommendedName>
</protein>
<evidence type="ECO:0000256" key="3">
    <source>
        <dbReference type="ARBA" id="ARBA00023274"/>
    </source>
</evidence>
<dbReference type="SUPFAM" id="SSF55129">
    <property type="entry name" value="Ribosomal protein L30p/L7e"/>
    <property type="match status" value="1"/>
</dbReference>
<dbReference type="GO" id="GO:0006412">
    <property type="term" value="P:translation"/>
    <property type="evidence" value="ECO:0007669"/>
    <property type="project" value="InterPro"/>
</dbReference>
<dbReference type="RefSeq" id="XP_005645349.1">
    <property type="nucleotide sequence ID" value="XM_005645292.1"/>
</dbReference>
<dbReference type="STRING" id="574566.I0YQY6"/>
<dbReference type="GO" id="GO:0003735">
    <property type="term" value="F:structural constituent of ribosome"/>
    <property type="evidence" value="ECO:0007669"/>
    <property type="project" value="InterPro"/>
</dbReference>
<proteinExistence type="inferred from homology"/>
<sequence length="90" mass="10162">MSAEPVRKLYITLRRSFAGTRETQRKTLESLGLRYREQTVIQNNDGCTRGAISKVKHLVEVETDQAFAARKAAEAAARAAREPIRVLHPR</sequence>
<name>I0YQY6_COCSC</name>
<dbReference type="CDD" id="cd01658">
    <property type="entry name" value="Ribosomal_L30"/>
    <property type="match status" value="1"/>
</dbReference>
<dbReference type="Gene3D" id="3.30.1390.20">
    <property type="entry name" value="Ribosomal protein L30, ferredoxin-like fold domain"/>
    <property type="match status" value="1"/>
</dbReference>
<gene>
    <name evidence="6" type="ORF">COCSUDRAFT_54236</name>
</gene>
<reference evidence="6 7" key="1">
    <citation type="journal article" date="2012" name="Genome Biol.">
        <title>The genome of the polar eukaryotic microalga coccomyxa subellipsoidea reveals traits of cold adaptation.</title>
        <authorList>
            <person name="Blanc G."/>
            <person name="Agarkova I."/>
            <person name="Grimwood J."/>
            <person name="Kuo A."/>
            <person name="Brueggeman A."/>
            <person name="Dunigan D."/>
            <person name="Gurnon J."/>
            <person name="Ladunga I."/>
            <person name="Lindquist E."/>
            <person name="Lucas S."/>
            <person name="Pangilinan J."/>
            <person name="Proschold T."/>
            <person name="Salamov A."/>
            <person name="Schmutz J."/>
            <person name="Weeks D."/>
            <person name="Yamada T."/>
            <person name="Claverie J.M."/>
            <person name="Grigoriev I."/>
            <person name="Van Etten J."/>
            <person name="Lomsadze A."/>
            <person name="Borodovsky M."/>
        </authorList>
    </citation>
    <scope>NUCLEOTIDE SEQUENCE [LARGE SCALE GENOMIC DNA]</scope>
    <source>
        <strain evidence="6 7">C-169</strain>
    </source>
</reference>
<dbReference type="InterPro" id="IPR036919">
    <property type="entry name" value="Ribo_uL30_ferredoxin-like_sf"/>
</dbReference>
<comment type="similarity">
    <text evidence="1">Belongs to the universal ribosomal protein uL30 family.</text>
</comment>
<dbReference type="GO" id="GO:0015934">
    <property type="term" value="C:large ribosomal subunit"/>
    <property type="evidence" value="ECO:0007669"/>
    <property type="project" value="InterPro"/>
</dbReference>
<dbReference type="Proteomes" id="UP000007264">
    <property type="component" value="Unassembled WGS sequence"/>
</dbReference>
<dbReference type="eggNOG" id="ENOG502S266">
    <property type="taxonomic scope" value="Eukaryota"/>
</dbReference>
<accession>I0YQY6</accession>
<dbReference type="KEGG" id="csl:COCSUDRAFT_54236"/>
<dbReference type="NCBIfam" id="TIGR01308">
    <property type="entry name" value="rpmD_bact"/>
    <property type="match status" value="1"/>
</dbReference>
<dbReference type="PANTHER" id="PTHR15892:SF2">
    <property type="entry name" value="LARGE RIBOSOMAL SUBUNIT PROTEIN UL30M"/>
    <property type="match status" value="1"/>
</dbReference>
<dbReference type="EMBL" id="AGSI01000014">
    <property type="protein sequence ID" value="EIE20805.1"/>
    <property type="molecule type" value="Genomic_DNA"/>
</dbReference>
<dbReference type="GeneID" id="17038784"/>
<dbReference type="GO" id="GO:0005739">
    <property type="term" value="C:mitochondrion"/>
    <property type="evidence" value="ECO:0007669"/>
    <property type="project" value="TreeGrafter"/>
</dbReference>
<dbReference type="Pfam" id="PF00327">
    <property type="entry name" value="Ribosomal_L30"/>
    <property type="match status" value="1"/>
</dbReference>
<dbReference type="HAMAP" id="MF_01371_B">
    <property type="entry name" value="Ribosomal_uL30_B"/>
    <property type="match status" value="1"/>
</dbReference>
<dbReference type="PANTHER" id="PTHR15892">
    <property type="entry name" value="MITOCHONDRIAL RIBOSOMAL PROTEIN L30"/>
    <property type="match status" value="1"/>
</dbReference>
<comment type="caution">
    <text evidence="6">The sequence shown here is derived from an EMBL/GenBank/DDBJ whole genome shotgun (WGS) entry which is preliminary data.</text>
</comment>
<feature type="domain" description="Large ribosomal subunit protein uL30-like ferredoxin-like fold" evidence="5">
    <location>
        <begin position="10"/>
        <end position="59"/>
    </location>
</feature>
<evidence type="ECO:0000256" key="2">
    <source>
        <dbReference type="ARBA" id="ARBA00022980"/>
    </source>
</evidence>
<dbReference type="OrthoDB" id="509901at2759"/>
<evidence type="ECO:0000256" key="4">
    <source>
        <dbReference type="ARBA" id="ARBA00035281"/>
    </source>
</evidence>